<reference evidence="1" key="1">
    <citation type="journal article" date="2021" name="Genome Biol. Evol.">
        <title>A High-Quality Reference Genome for a Parasitic Bivalve with Doubly Uniparental Inheritance (Bivalvia: Unionida).</title>
        <authorList>
            <person name="Smith C.H."/>
        </authorList>
    </citation>
    <scope>NUCLEOTIDE SEQUENCE</scope>
    <source>
        <strain evidence="1">CHS0354</strain>
    </source>
</reference>
<dbReference type="EMBL" id="JAEAOA010000513">
    <property type="protein sequence ID" value="KAK3599007.1"/>
    <property type="molecule type" value="Genomic_DNA"/>
</dbReference>
<proteinExistence type="predicted"/>
<name>A0AAE0SVV5_9BIVA</name>
<feature type="non-terminal residue" evidence="1">
    <location>
        <position position="1"/>
    </location>
</feature>
<accession>A0AAE0SVV5</accession>
<reference evidence="1" key="3">
    <citation type="submission" date="2023-05" db="EMBL/GenBank/DDBJ databases">
        <authorList>
            <person name="Smith C.H."/>
        </authorList>
    </citation>
    <scope>NUCLEOTIDE SEQUENCE</scope>
    <source>
        <strain evidence="1">CHS0354</strain>
        <tissue evidence="1">Mantle</tissue>
    </source>
</reference>
<reference evidence="1" key="2">
    <citation type="journal article" date="2021" name="Genome Biol. Evol.">
        <title>Developing a high-quality reference genome for a parasitic bivalve with doubly uniparental inheritance (Bivalvia: Unionida).</title>
        <authorList>
            <person name="Smith C.H."/>
        </authorList>
    </citation>
    <scope>NUCLEOTIDE SEQUENCE</scope>
    <source>
        <strain evidence="1">CHS0354</strain>
        <tissue evidence="1">Mantle</tissue>
    </source>
</reference>
<keyword evidence="2" id="KW-1185">Reference proteome</keyword>
<protein>
    <submittedName>
        <fullName evidence="1">Uncharacterized protein</fullName>
    </submittedName>
</protein>
<dbReference type="Proteomes" id="UP001195483">
    <property type="component" value="Unassembled WGS sequence"/>
</dbReference>
<evidence type="ECO:0000313" key="1">
    <source>
        <dbReference type="EMBL" id="KAK3599007.1"/>
    </source>
</evidence>
<comment type="caution">
    <text evidence="1">The sequence shown here is derived from an EMBL/GenBank/DDBJ whole genome shotgun (WGS) entry which is preliminary data.</text>
</comment>
<sequence>MNGSLHIRSFNLRKYPLMLQKVIKEGVADERLLTGMLRQRCENIFMQEVADEIRAVESDHCPW</sequence>
<gene>
    <name evidence="1" type="ORF">CHS0354_007466</name>
</gene>
<dbReference type="AlphaFoldDB" id="A0AAE0SVV5"/>
<organism evidence="1 2">
    <name type="scientific">Potamilus streckersoni</name>
    <dbReference type="NCBI Taxonomy" id="2493646"/>
    <lineage>
        <taxon>Eukaryota</taxon>
        <taxon>Metazoa</taxon>
        <taxon>Spiralia</taxon>
        <taxon>Lophotrochozoa</taxon>
        <taxon>Mollusca</taxon>
        <taxon>Bivalvia</taxon>
        <taxon>Autobranchia</taxon>
        <taxon>Heteroconchia</taxon>
        <taxon>Palaeoheterodonta</taxon>
        <taxon>Unionida</taxon>
        <taxon>Unionoidea</taxon>
        <taxon>Unionidae</taxon>
        <taxon>Ambleminae</taxon>
        <taxon>Lampsilini</taxon>
        <taxon>Potamilus</taxon>
    </lineage>
</organism>
<evidence type="ECO:0000313" key="2">
    <source>
        <dbReference type="Proteomes" id="UP001195483"/>
    </source>
</evidence>